<reference evidence="2 3" key="1">
    <citation type="submission" date="2025-04" db="UniProtKB">
        <authorList>
            <consortium name="RefSeq"/>
        </authorList>
    </citation>
    <scope>IDENTIFICATION</scope>
    <source>
        <tissue evidence="2 3">Blood</tissue>
    </source>
</reference>
<keyword evidence="1" id="KW-1185">Reference proteome</keyword>
<name>A0AA97IZ82_EUBMA</name>
<dbReference type="GO" id="GO:0005654">
    <property type="term" value="C:nucleoplasm"/>
    <property type="evidence" value="ECO:0007669"/>
    <property type="project" value="TreeGrafter"/>
</dbReference>
<proteinExistence type="predicted"/>
<dbReference type="GO" id="GO:1901222">
    <property type="term" value="P:regulation of non-canonical NF-kappaB signal transduction"/>
    <property type="evidence" value="ECO:0007669"/>
    <property type="project" value="InterPro"/>
</dbReference>
<dbReference type="CTD" id="56672"/>
<sequence length="182" mass="20756">MESRAISVNHHLMQRTATLAQEVLERAKKRKVIWPLPSGFQRKAFQEGDNEDKYLNAAFASVAEHMGHISEECEKYYCCVPPFQFKEYEVAHVFRYHGRLASESLLKAFEDEENKMHPIVEELGCSNSEALIPVKTLEQKDIYIEVSPGTYTISASSAEDKIKQTHVIEVHPGQSINLSFDL</sequence>
<evidence type="ECO:0000313" key="2">
    <source>
        <dbReference type="RefSeq" id="XP_054828342.1"/>
    </source>
</evidence>
<evidence type="ECO:0000313" key="3">
    <source>
        <dbReference type="RefSeq" id="XP_054828343.1"/>
    </source>
</evidence>
<dbReference type="Proteomes" id="UP001190640">
    <property type="component" value="Chromosome 2"/>
</dbReference>
<organism evidence="1 2">
    <name type="scientific">Eublepharis macularius</name>
    <name type="common">Leopard gecko</name>
    <name type="synonym">Cyrtodactylus macularius</name>
    <dbReference type="NCBI Taxonomy" id="481883"/>
    <lineage>
        <taxon>Eukaryota</taxon>
        <taxon>Metazoa</taxon>
        <taxon>Chordata</taxon>
        <taxon>Craniata</taxon>
        <taxon>Vertebrata</taxon>
        <taxon>Euteleostomi</taxon>
        <taxon>Lepidosauria</taxon>
        <taxon>Squamata</taxon>
        <taxon>Bifurcata</taxon>
        <taxon>Gekkota</taxon>
        <taxon>Eublepharidae</taxon>
        <taxon>Eublepharinae</taxon>
        <taxon>Eublepharis</taxon>
    </lineage>
</organism>
<dbReference type="InterPro" id="IPR033214">
    <property type="entry name" value="AKIP1"/>
</dbReference>
<dbReference type="AlphaFoldDB" id="A0AA97IZ82"/>
<dbReference type="RefSeq" id="XP_054828342.1">
    <property type="nucleotide sequence ID" value="XM_054972367.1"/>
</dbReference>
<dbReference type="RefSeq" id="XP_054828343.1">
    <property type="nucleotide sequence ID" value="XM_054972368.1"/>
</dbReference>
<dbReference type="GeneID" id="129324911"/>
<protein>
    <submittedName>
        <fullName evidence="2 3">A-kinase-interacting protein 1</fullName>
    </submittedName>
</protein>
<dbReference type="KEGG" id="emc:129324911"/>
<accession>A0AA97IZ82</accession>
<dbReference type="PANTHER" id="PTHR14330">
    <property type="entry name" value="A-KINASE-INTERACTING PROTEIN 1"/>
    <property type="match status" value="1"/>
</dbReference>
<dbReference type="PANTHER" id="PTHR14330:SF2">
    <property type="entry name" value="A-KINASE-INTERACTING PROTEIN 1"/>
    <property type="match status" value="1"/>
</dbReference>
<gene>
    <name evidence="2 3" type="primary">AKIP1</name>
</gene>
<evidence type="ECO:0000313" key="1">
    <source>
        <dbReference type="Proteomes" id="UP001190640"/>
    </source>
</evidence>